<evidence type="ECO:0000313" key="6">
    <source>
        <dbReference type="Proteomes" id="UP000202635"/>
    </source>
</evidence>
<protein>
    <submittedName>
        <fullName evidence="5">Baculo_PEP_N</fullName>
    </submittedName>
    <submittedName>
        <fullName evidence="4">ORF19</fullName>
    </submittedName>
</protein>
<organism evidence="3">
    <name type="scientific">Agrotis segetum granulosis virus</name>
    <name type="common">AsGV</name>
    <name type="synonym">Agrotis segetum granulovirus</name>
    <dbReference type="NCBI Taxonomy" id="10464"/>
    <lineage>
        <taxon>Viruses</taxon>
        <taxon>Viruses incertae sedis</taxon>
        <taxon>Naldaviricetes</taxon>
        <taxon>Lefavirales</taxon>
        <taxon>Baculoviridae</taxon>
        <taxon>Betabaculovirus</taxon>
        <taxon>Betabaculovirus agsegetum</taxon>
    </lineage>
</organism>
<accession>Q9WHF1</accession>
<dbReference type="Gene3D" id="1.20.5.340">
    <property type="match status" value="1"/>
</dbReference>
<gene>
    <name evidence="4" type="primary">ORF19</name>
    <name evidence="5" type="ORF">AsGV020</name>
    <name evidence="4" type="ORF">AsGVgp019</name>
</gene>
<dbReference type="EMBL" id="KR584663">
    <property type="protein sequence ID" value="AKN63294.1"/>
    <property type="molecule type" value="Genomic_DNA"/>
</dbReference>
<dbReference type="GO" id="GO:0019028">
    <property type="term" value="C:viral capsid"/>
    <property type="evidence" value="ECO:0007669"/>
    <property type="project" value="InterPro"/>
</dbReference>
<dbReference type="GO" id="GO:0005198">
    <property type="term" value="F:structural molecule activity"/>
    <property type="evidence" value="ECO:0007669"/>
    <property type="project" value="InterPro"/>
</dbReference>
<dbReference type="Pfam" id="PF04512">
    <property type="entry name" value="Baculo_PEP_N"/>
    <property type="match status" value="1"/>
</dbReference>
<reference evidence="5 7" key="3">
    <citation type="submission" date="2015-05" db="EMBL/GenBank/DDBJ databases">
        <title>Complete Sequence of an Agrotis segetum granulovirus isolate from Europe.</title>
        <authorList>
            <person name="Gueli Alletti G."/>
            <person name="Wennmann J.T."/>
            <person name="Jehle J.A."/>
        </authorList>
    </citation>
    <scope>NUCLEOTIDE SEQUENCE [LARGE SCALE GENOMIC DNA]</scope>
    <source>
        <strain evidence="5 7">DA</strain>
    </source>
</reference>
<dbReference type="EMBL" id="AY522332">
    <property type="protein sequence ID" value="AAS82719.1"/>
    <property type="molecule type" value="Genomic_DNA"/>
</dbReference>
<dbReference type="Pfam" id="PF04513">
    <property type="entry name" value="Baculo_PEP_C"/>
    <property type="match status" value="1"/>
</dbReference>
<evidence type="ECO:0000259" key="1">
    <source>
        <dbReference type="Pfam" id="PF04512"/>
    </source>
</evidence>
<dbReference type="InterPro" id="IPR007600">
    <property type="entry name" value="Baculo_PEP_N"/>
</dbReference>
<evidence type="ECO:0000313" key="5">
    <source>
        <dbReference type="EMBL" id="AKN63294.1"/>
    </source>
</evidence>
<keyword evidence="7" id="KW-1185">Reference proteome</keyword>
<name>Q9WHF1_GVAS</name>
<dbReference type="InterPro" id="IPR007601">
    <property type="entry name" value="Baculo_PEP_C"/>
</dbReference>
<dbReference type="OrthoDB" id="8091at10239"/>
<dbReference type="Proteomes" id="UP000232958">
    <property type="component" value="Segment"/>
</dbReference>
<reference evidence="3" key="1">
    <citation type="submission" date="1999-02" db="EMBL/GenBank/DDBJ databases">
        <title>The sequence analysis of two BamHI fragments of Agrotis segetum granulovirus DNA.</title>
        <authorList>
            <person name="Xiulian A."/>
            <person name="Ning W."/>
            <person name="Wei Z."/>
            <person name="Yuhu S."/>
        </authorList>
    </citation>
    <scope>NUCLEOTIDE SEQUENCE</scope>
    <source>
        <strain evidence="3">Xjasgv</strain>
    </source>
</reference>
<evidence type="ECO:0000313" key="3">
    <source>
        <dbReference type="EMBL" id="AAD34380.1"/>
    </source>
</evidence>
<sequence length="350" mass="37832">MARLIFSTRVDGTDVPVFYGGAPGDKPYVGVAELLNILGHSKTHADEFPRSETKLWQDLAPNDSTYPPNKLFTTEVGFAVYFGKTKLTNWAAFKRMFDTIAQYIADPSACNASNPQCMIPPGHSSGCGPCPQPPNGGGGGGKCEYLNAILLGVQNNNALLQAILADIQKLINNGGGGGGNVDLTPILQAIAALTTLVNGIQSSVVDLDTSINARFDTLETRLDTLEQNLNNRLDTFDTRLTALEGQITDLQSDVANILNVLPNLVTTLNAFTQGVVTQWGEAAWDDEAYPVPSIPPITPNVLNDGKKNVLSEDVAQSLNSLQKEVKRLNDYTDDFQQILKKVDIKSKERI</sequence>
<dbReference type="GO" id="GO:0019031">
    <property type="term" value="C:viral envelope"/>
    <property type="evidence" value="ECO:0007669"/>
    <property type="project" value="InterPro"/>
</dbReference>
<dbReference type="EMBL" id="AF130846">
    <property type="protein sequence ID" value="AAD34380.1"/>
    <property type="molecule type" value="Genomic_DNA"/>
</dbReference>
<proteinExistence type="predicted"/>
<evidence type="ECO:0000259" key="2">
    <source>
        <dbReference type="Pfam" id="PF04513"/>
    </source>
</evidence>
<dbReference type="Proteomes" id="UP000202635">
    <property type="component" value="Genome"/>
</dbReference>
<feature type="domain" description="Baculovirus polyhedron envelope protein PEP C-terminal" evidence="2">
    <location>
        <begin position="164"/>
        <end position="291"/>
    </location>
</feature>
<organismHost>
    <name type="scientific">Agrotis segetum</name>
    <name type="common">Turnip moth</name>
    <dbReference type="NCBI Taxonomy" id="47767"/>
</organismHost>
<reference evidence="4 6" key="2">
    <citation type="submission" date="2004-09" db="EMBL/GenBank/DDBJ databases">
        <authorList>
            <person name="Ai X.L."/>
            <person name="Wang Z.F."/>
            <person name="Wang B."/>
            <person name="Zhang W."/>
            <person name="Li F."/>
            <person name="Fu J.H."/>
            <person name="Cui C.S."/>
            <person name="Shi Y.H."/>
            <person name="He M."/>
        </authorList>
    </citation>
    <scope>NUCLEOTIDE SEQUENCE [LARGE SCALE GENOMIC DNA]</scope>
</reference>
<evidence type="ECO:0000313" key="4">
    <source>
        <dbReference type="EMBL" id="AAS82719.1"/>
    </source>
</evidence>
<evidence type="ECO:0000313" key="7">
    <source>
        <dbReference type="Proteomes" id="UP000232958"/>
    </source>
</evidence>
<feature type="domain" description="Baculovirus polyhedron envelope protein PEP N-terminal" evidence="1">
    <location>
        <begin position="11"/>
        <end position="110"/>
    </location>
</feature>